<dbReference type="NCBIfam" id="TIGR01643">
    <property type="entry name" value="YD_repeat_2x"/>
    <property type="match status" value="1"/>
</dbReference>
<dbReference type="PANTHER" id="PTHR32305:SF15">
    <property type="entry name" value="PROTEIN RHSA-RELATED"/>
    <property type="match status" value="1"/>
</dbReference>
<dbReference type="InterPro" id="IPR006530">
    <property type="entry name" value="YD"/>
</dbReference>
<dbReference type="Proteomes" id="UP000809349">
    <property type="component" value="Unassembled WGS sequence"/>
</dbReference>
<dbReference type="Gene3D" id="2.180.10.10">
    <property type="entry name" value="RHS repeat-associated core"/>
    <property type="match status" value="1"/>
</dbReference>
<dbReference type="EMBL" id="JAFBIL020000012">
    <property type="protein sequence ID" value="MBZ2210047.1"/>
    <property type="molecule type" value="Genomic_DNA"/>
</dbReference>
<organism evidence="1 2">
    <name type="scientific">Massilia soli</name>
    <dbReference type="NCBI Taxonomy" id="2792854"/>
    <lineage>
        <taxon>Bacteria</taxon>
        <taxon>Pseudomonadati</taxon>
        <taxon>Pseudomonadota</taxon>
        <taxon>Betaproteobacteria</taxon>
        <taxon>Burkholderiales</taxon>
        <taxon>Oxalobacteraceae</taxon>
        <taxon>Telluria group</taxon>
        <taxon>Massilia</taxon>
    </lineage>
</organism>
<sequence length="249" mass="26612">MSGDTACGSITRRYDAADRLVHSTDANGSWASYEYHAAGRFVRQTLTDPRAPIGQRQGVTTWIYTGALLTGIDHPGQQERHTHDAAGRVTTKTVTLSPTGGKAVTSVTQYAYDRSGRLSGISLPDGSMVEYRRNDQGQVVALERHRIRTSWLLGLEAPEVIVKNLERDLVGLRSASYGNRGRARYQRSAHGPFPGMTLALSALTGAGPAAAARALWGGRVGPVNAGIAGRARAQARPGRPARSPLFVGP</sequence>
<evidence type="ECO:0000313" key="2">
    <source>
        <dbReference type="Proteomes" id="UP000809349"/>
    </source>
</evidence>
<proteinExistence type="predicted"/>
<evidence type="ECO:0000313" key="1">
    <source>
        <dbReference type="EMBL" id="MBZ2210047.1"/>
    </source>
</evidence>
<dbReference type="Pfam" id="PF05593">
    <property type="entry name" value="RHS_repeat"/>
    <property type="match status" value="1"/>
</dbReference>
<comment type="caution">
    <text evidence="1">The sequence shown here is derived from an EMBL/GenBank/DDBJ whole genome shotgun (WGS) entry which is preliminary data.</text>
</comment>
<accession>A0ABS7SVU7</accession>
<name>A0ABS7SVU7_9BURK</name>
<evidence type="ECO:0008006" key="3">
    <source>
        <dbReference type="Google" id="ProtNLM"/>
    </source>
</evidence>
<dbReference type="InterPro" id="IPR050708">
    <property type="entry name" value="T6SS_VgrG/RHS"/>
</dbReference>
<keyword evidence="2" id="KW-1185">Reference proteome</keyword>
<dbReference type="InterPro" id="IPR031325">
    <property type="entry name" value="RHS_repeat"/>
</dbReference>
<gene>
    <name evidence="1" type="ORF">I4X03_022515</name>
</gene>
<dbReference type="PANTHER" id="PTHR32305">
    <property type="match status" value="1"/>
</dbReference>
<reference evidence="1 2" key="1">
    <citation type="submission" date="2021-08" db="EMBL/GenBank/DDBJ databases">
        <title>Massilia sp. R798.</title>
        <authorList>
            <person name="Baek J.H."/>
            <person name="Jung H.S."/>
            <person name="Kim K.R."/>
            <person name="Jeon C.O."/>
        </authorList>
    </citation>
    <scope>NUCLEOTIDE SEQUENCE [LARGE SCALE GENOMIC DNA]</scope>
    <source>
        <strain evidence="1 2">R798</strain>
    </source>
</reference>
<protein>
    <recommendedName>
        <fullName evidence="3">RHS repeat protein</fullName>
    </recommendedName>
</protein>